<gene>
    <name evidence="2" type="ORF">SAMN05444401_2288</name>
</gene>
<organism evidence="2 3">
    <name type="scientific">Clostridium amylolyticum</name>
    <dbReference type="NCBI Taxonomy" id="1121298"/>
    <lineage>
        <taxon>Bacteria</taxon>
        <taxon>Bacillati</taxon>
        <taxon>Bacillota</taxon>
        <taxon>Clostridia</taxon>
        <taxon>Eubacteriales</taxon>
        <taxon>Clostridiaceae</taxon>
        <taxon>Clostridium</taxon>
    </lineage>
</organism>
<sequence length="186" mass="21786">MTYVLLGAVSFVFFYLFDVFNIKGKSLLKVSFAIIGLITFIYSSYKIAFLGSSISFHKGIRLISALLFLISLFLLFYSLFLELPFKKTYGEKDYNNGLITTGTYALCRHPGVLWFFFMFIFLFFYTGSALLLMAGLIWTSLDVLYVYLQEKYFFQDMFKDYKKYKKTTPMLIPNLESIKRCFKTIK</sequence>
<keyword evidence="2" id="KW-0808">Transferase</keyword>
<dbReference type="EMBL" id="FQZO01000003">
    <property type="protein sequence ID" value="SHJ14764.1"/>
    <property type="molecule type" value="Genomic_DNA"/>
</dbReference>
<feature type="transmembrane region" description="Helical" evidence="1">
    <location>
        <begin position="114"/>
        <end position="147"/>
    </location>
</feature>
<keyword evidence="3" id="KW-1185">Reference proteome</keyword>
<protein>
    <submittedName>
        <fullName evidence="2">Protein-S-isoprenylcysteine O-methyltransferase Ste14</fullName>
    </submittedName>
</protein>
<accession>A0A1M6GXW6</accession>
<evidence type="ECO:0000313" key="3">
    <source>
        <dbReference type="Proteomes" id="UP000184080"/>
    </source>
</evidence>
<proteinExistence type="predicted"/>
<feature type="transmembrane region" description="Helical" evidence="1">
    <location>
        <begin position="62"/>
        <end position="80"/>
    </location>
</feature>
<dbReference type="OrthoDB" id="1655752at2"/>
<feature type="transmembrane region" description="Helical" evidence="1">
    <location>
        <begin position="31"/>
        <end position="50"/>
    </location>
</feature>
<keyword evidence="1" id="KW-0812">Transmembrane</keyword>
<dbReference type="STRING" id="1121298.SAMN05444401_2288"/>
<dbReference type="Proteomes" id="UP000184080">
    <property type="component" value="Unassembled WGS sequence"/>
</dbReference>
<keyword evidence="1" id="KW-0472">Membrane</keyword>
<keyword evidence="1" id="KW-1133">Transmembrane helix</keyword>
<evidence type="ECO:0000256" key="1">
    <source>
        <dbReference type="SAM" id="Phobius"/>
    </source>
</evidence>
<reference evidence="2 3" key="1">
    <citation type="submission" date="2016-11" db="EMBL/GenBank/DDBJ databases">
        <authorList>
            <person name="Jaros S."/>
            <person name="Januszkiewicz K."/>
            <person name="Wedrychowicz H."/>
        </authorList>
    </citation>
    <scope>NUCLEOTIDE SEQUENCE [LARGE SCALE GENOMIC DNA]</scope>
    <source>
        <strain evidence="2 3">DSM 21864</strain>
    </source>
</reference>
<dbReference type="GO" id="GO:0032259">
    <property type="term" value="P:methylation"/>
    <property type="evidence" value="ECO:0007669"/>
    <property type="project" value="UniProtKB-KW"/>
</dbReference>
<evidence type="ECO:0000313" key="2">
    <source>
        <dbReference type="EMBL" id="SHJ14764.1"/>
    </source>
</evidence>
<name>A0A1M6GXW6_9CLOT</name>
<dbReference type="Gene3D" id="1.20.120.1630">
    <property type="match status" value="1"/>
</dbReference>
<keyword evidence="2" id="KW-0489">Methyltransferase</keyword>
<dbReference type="GO" id="GO:0008168">
    <property type="term" value="F:methyltransferase activity"/>
    <property type="evidence" value="ECO:0007669"/>
    <property type="project" value="UniProtKB-KW"/>
</dbReference>
<dbReference type="AlphaFoldDB" id="A0A1M6GXW6"/>
<dbReference type="RefSeq" id="WP_073006599.1">
    <property type="nucleotide sequence ID" value="NZ_FQZO01000003.1"/>
</dbReference>